<dbReference type="Gene3D" id="3.30.750.24">
    <property type="entry name" value="STAS domain"/>
    <property type="match status" value="1"/>
</dbReference>
<dbReference type="SUPFAM" id="SSF52091">
    <property type="entry name" value="SpoIIaa-like"/>
    <property type="match status" value="1"/>
</dbReference>
<evidence type="ECO:0000313" key="5">
    <source>
        <dbReference type="Proteomes" id="UP001317532"/>
    </source>
</evidence>
<organism evidence="4 5">
    <name type="scientific">Vulcanimicrobium alpinum</name>
    <dbReference type="NCBI Taxonomy" id="3016050"/>
    <lineage>
        <taxon>Bacteria</taxon>
        <taxon>Bacillati</taxon>
        <taxon>Vulcanimicrobiota</taxon>
        <taxon>Vulcanimicrobiia</taxon>
        <taxon>Vulcanimicrobiales</taxon>
        <taxon>Vulcanimicrobiaceae</taxon>
        <taxon>Vulcanimicrobium</taxon>
    </lineage>
</organism>
<keyword evidence="5" id="KW-1185">Reference proteome</keyword>
<gene>
    <name evidence="4" type="ORF">WPS_11770</name>
</gene>
<sequence length="108" mass="11856">MPVSERREAPVAQQVPVVRLIGEYDVYSASALAEMLQPITGRGIVDLTAVRYLDSAGLAQLARLANRVGPHAVVLVAPNPQIRRVLALARFDRLFVVVDELDDARRVL</sequence>
<dbReference type="GO" id="GO:0043856">
    <property type="term" value="F:anti-sigma factor antagonist activity"/>
    <property type="evidence" value="ECO:0007669"/>
    <property type="project" value="InterPro"/>
</dbReference>
<dbReference type="InterPro" id="IPR002645">
    <property type="entry name" value="STAS_dom"/>
</dbReference>
<comment type="similarity">
    <text evidence="1 2">Belongs to the anti-sigma-factor antagonist family.</text>
</comment>
<dbReference type="KEGG" id="vab:WPS_11770"/>
<dbReference type="CDD" id="cd07043">
    <property type="entry name" value="STAS_anti-anti-sigma_factors"/>
    <property type="match status" value="1"/>
</dbReference>
<evidence type="ECO:0000313" key="4">
    <source>
        <dbReference type="EMBL" id="BDE05901.1"/>
    </source>
</evidence>
<reference evidence="4 5" key="1">
    <citation type="journal article" date="2022" name="ISME Commun">
        <title>Vulcanimicrobium alpinus gen. nov. sp. nov., the first cultivated representative of the candidate phylum 'Eremiobacterota', is a metabolically versatile aerobic anoxygenic phototroph.</title>
        <authorList>
            <person name="Yabe S."/>
            <person name="Muto K."/>
            <person name="Abe K."/>
            <person name="Yokota A."/>
            <person name="Staudigel H."/>
            <person name="Tebo B.M."/>
        </authorList>
    </citation>
    <scope>NUCLEOTIDE SEQUENCE [LARGE SCALE GENOMIC DNA]</scope>
    <source>
        <strain evidence="4 5">WC8-2</strain>
    </source>
</reference>
<proteinExistence type="inferred from homology"/>
<dbReference type="Proteomes" id="UP001317532">
    <property type="component" value="Chromosome"/>
</dbReference>
<name>A0AAN1XWM0_UNVUL</name>
<dbReference type="InterPro" id="IPR036513">
    <property type="entry name" value="STAS_dom_sf"/>
</dbReference>
<evidence type="ECO:0000256" key="2">
    <source>
        <dbReference type="RuleBase" id="RU003749"/>
    </source>
</evidence>
<dbReference type="AlphaFoldDB" id="A0AAN1XWM0"/>
<protein>
    <recommendedName>
        <fullName evidence="2">Anti-sigma factor antagonist</fullName>
    </recommendedName>
</protein>
<dbReference type="Pfam" id="PF01740">
    <property type="entry name" value="STAS"/>
    <property type="match status" value="1"/>
</dbReference>
<evidence type="ECO:0000256" key="1">
    <source>
        <dbReference type="ARBA" id="ARBA00009013"/>
    </source>
</evidence>
<evidence type="ECO:0000259" key="3">
    <source>
        <dbReference type="PROSITE" id="PS50801"/>
    </source>
</evidence>
<feature type="domain" description="STAS" evidence="3">
    <location>
        <begin position="5"/>
        <end position="108"/>
    </location>
</feature>
<dbReference type="InterPro" id="IPR003658">
    <property type="entry name" value="Anti-sigma_ant"/>
</dbReference>
<dbReference type="PROSITE" id="PS50801">
    <property type="entry name" value="STAS"/>
    <property type="match status" value="1"/>
</dbReference>
<dbReference type="PANTHER" id="PTHR33495">
    <property type="entry name" value="ANTI-SIGMA FACTOR ANTAGONIST TM_1081-RELATED-RELATED"/>
    <property type="match status" value="1"/>
</dbReference>
<accession>A0AAN1XWM0</accession>
<dbReference type="NCBIfam" id="TIGR00377">
    <property type="entry name" value="ant_ant_sig"/>
    <property type="match status" value="1"/>
</dbReference>
<dbReference type="EMBL" id="AP025523">
    <property type="protein sequence ID" value="BDE05901.1"/>
    <property type="molecule type" value="Genomic_DNA"/>
</dbReference>